<evidence type="ECO:0000256" key="3">
    <source>
        <dbReference type="ARBA" id="ARBA00022692"/>
    </source>
</evidence>
<feature type="transmembrane region" description="Helical" evidence="7">
    <location>
        <begin position="66"/>
        <end position="83"/>
    </location>
</feature>
<dbReference type="PATRIC" id="fig|742738.3.peg.2195"/>
<feature type="transmembrane region" description="Helical" evidence="7">
    <location>
        <begin position="135"/>
        <end position="157"/>
    </location>
</feature>
<dbReference type="PANTHER" id="PTHR30509:SF9">
    <property type="entry name" value="MULTIDRUG RESISTANCE PROTEIN MDTO"/>
    <property type="match status" value="1"/>
</dbReference>
<evidence type="ECO:0000256" key="4">
    <source>
        <dbReference type="ARBA" id="ARBA00022989"/>
    </source>
</evidence>
<dbReference type="InterPro" id="IPR049453">
    <property type="entry name" value="Memb_transporter_dom"/>
</dbReference>
<feature type="transmembrane region" description="Helical" evidence="7">
    <location>
        <begin position="88"/>
        <end position="105"/>
    </location>
</feature>
<dbReference type="EMBL" id="ADLO01000061">
    <property type="protein sequence ID" value="KGF55255.1"/>
    <property type="molecule type" value="Genomic_DNA"/>
</dbReference>
<feature type="transmembrane region" description="Helical" evidence="7">
    <location>
        <begin position="437"/>
        <end position="455"/>
    </location>
</feature>
<evidence type="ECO:0000256" key="5">
    <source>
        <dbReference type="ARBA" id="ARBA00023136"/>
    </source>
</evidence>
<dbReference type="PANTHER" id="PTHR30509">
    <property type="entry name" value="P-HYDROXYBENZOIC ACID EFFLUX PUMP SUBUNIT-RELATED"/>
    <property type="match status" value="1"/>
</dbReference>
<keyword evidence="4 7" id="KW-1133">Transmembrane helix</keyword>
<evidence type="ECO:0000256" key="7">
    <source>
        <dbReference type="SAM" id="Phobius"/>
    </source>
</evidence>
<evidence type="ECO:0000259" key="8">
    <source>
        <dbReference type="Pfam" id="PF13515"/>
    </source>
</evidence>
<dbReference type="AlphaFoldDB" id="A0A096B898"/>
<keyword evidence="5 7" id="KW-0472">Membrane</keyword>
<gene>
    <name evidence="9" type="ORF">HMPREF9460_02139</name>
</gene>
<evidence type="ECO:0000256" key="2">
    <source>
        <dbReference type="ARBA" id="ARBA00022475"/>
    </source>
</evidence>
<organism evidence="9 10">
    <name type="scientific">Flavonifractor plautii 1_3_50AFAA</name>
    <dbReference type="NCBI Taxonomy" id="742738"/>
    <lineage>
        <taxon>Bacteria</taxon>
        <taxon>Bacillati</taxon>
        <taxon>Bacillota</taxon>
        <taxon>Clostridia</taxon>
        <taxon>Eubacteriales</taxon>
        <taxon>Oscillospiraceae</taxon>
        <taxon>Flavonifractor</taxon>
    </lineage>
</organism>
<protein>
    <recommendedName>
        <fullName evidence="8">Integral membrane bound transporter domain-containing protein</fullName>
    </recommendedName>
</protein>
<feature type="transmembrane region" description="Helical" evidence="7">
    <location>
        <begin position="346"/>
        <end position="364"/>
    </location>
</feature>
<dbReference type="HOGENOM" id="CLU_026283_0_0_9"/>
<feature type="transmembrane region" description="Helical" evidence="7">
    <location>
        <begin position="20"/>
        <end position="39"/>
    </location>
</feature>
<comment type="subcellular location">
    <subcellularLocation>
        <location evidence="1">Cell membrane</location>
        <topology evidence="1">Multi-pass membrane protein</topology>
    </subcellularLocation>
</comment>
<feature type="domain" description="Integral membrane bound transporter" evidence="8">
    <location>
        <begin position="358"/>
        <end position="478"/>
    </location>
</feature>
<comment type="caution">
    <text evidence="9">The sequence shown here is derived from an EMBL/GenBank/DDBJ whole genome shotgun (WGS) entry which is preliminary data.</text>
</comment>
<evidence type="ECO:0000313" key="9">
    <source>
        <dbReference type="EMBL" id="KGF55255.1"/>
    </source>
</evidence>
<name>A0A096B898_FLAPL</name>
<dbReference type="Proteomes" id="UP000029585">
    <property type="component" value="Unassembled WGS sequence"/>
</dbReference>
<proteinExistence type="inferred from homology"/>
<feature type="transmembrane region" description="Helical" evidence="7">
    <location>
        <begin position="411"/>
        <end position="430"/>
    </location>
</feature>
<comment type="similarity">
    <text evidence="6">Belongs to the YccS/YhfK family.</text>
</comment>
<evidence type="ECO:0000313" key="10">
    <source>
        <dbReference type="Proteomes" id="UP000029585"/>
    </source>
</evidence>
<accession>A0A096B898</accession>
<dbReference type="Pfam" id="PF13515">
    <property type="entry name" value="FUSC_2"/>
    <property type="match status" value="1"/>
</dbReference>
<keyword evidence="3 7" id="KW-0812">Transmembrane</keyword>
<dbReference type="GO" id="GO:0005886">
    <property type="term" value="C:plasma membrane"/>
    <property type="evidence" value="ECO:0007669"/>
    <property type="project" value="UniProtKB-SubCell"/>
</dbReference>
<dbReference type="eggNOG" id="COG1289">
    <property type="taxonomic scope" value="Bacteria"/>
</dbReference>
<evidence type="ECO:0000256" key="1">
    <source>
        <dbReference type="ARBA" id="ARBA00004651"/>
    </source>
</evidence>
<sequence length="642" mass="72762">MDFCGICRAFAAQFRSRWKAAFPTILFFVVLFLTVSLLFGSRNAMVVSSTTTLFQIRRKRNNTGTYYIKLLFITLLLGMLAYLASRNVVLCVLLNFTVPFALVFFQSDQFAPKGYFGYAMTFVFLELRPPTPEEFPVQMLCLLFCTLVLIGALLLYARLSAPSAPPEEEITRGLTRLAELLEELAGGGGAYGARRELEGLAQRFRRLGYARRSHFHLPDGQRRFYYLFALLFQRLSYLLADEDWGRLQAGPACGKVLVTLAGLVRQLQNAASPEARGALTERLQILLAEDALPQGRLRIFYRSFLHRLLLLLAEGEPRTRWPRVPWREVFASGRRRLSLNNFEVRFALRLAVVMTISTTVSLLWEFEHTYWFPLHAFLLLQPSYEESAHRMITRPVGTAIGCLVVHLVYPWLPGLTGVFAFALAMISLMYCCTPGSWVHPIFSTSFALALATLTVKEGQAIQLRLFYLLLAVALVLVVNRFLVPTRKATQFRHNLRTLCRLQASYWEMVQRSLHAPGWPERSGEILACFHLVYHEAAQYAAALPAGEAERYRTVLLTLWNLFAHVEQVECLVLTGELGEEEYPVLSRLAGEIPELLDPPRPALAELGLEGLPASGALCRAMERYRHNARLLLEAWEKQPVSC</sequence>
<reference evidence="9 10" key="1">
    <citation type="submission" date="2011-08" db="EMBL/GenBank/DDBJ databases">
        <title>The Genome Sequence of Clostridium orbiscindens 1_3_50AFAA.</title>
        <authorList>
            <consortium name="The Broad Institute Genome Sequencing Platform"/>
            <person name="Earl A."/>
            <person name="Ward D."/>
            <person name="Feldgarden M."/>
            <person name="Gevers D."/>
            <person name="Daigneault M."/>
            <person name="Strauss J."/>
            <person name="Allen-Vercoe E."/>
            <person name="Young S.K."/>
            <person name="Zeng Q."/>
            <person name="Gargeya S."/>
            <person name="Fitzgerald M."/>
            <person name="Haas B."/>
            <person name="Abouelleil A."/>
            <person name="Alvarado L."/>
            <person name="Arachchi H.M."/>
            <person name="Berlin A."/>
            <person name="Brown A."/>
            <person name="Chapman S.B."/>
            <person name="Chen Z."/>
            <person name="Dunbar C."/>
            <person name="Freedman E."/>
            <person name="Gearin G."/>
            <person name="Gellesch M."/>
            <person name="Goldberg J."/>
            <person name="Griggs A."/>
            <person name="Gujja S."/>
            <person name="Heiman D."/>
            <person name="Howarth C."/>
            <person name="Larson L."/>
            <person name="Lui A."/>
            <person name="MacDonald P.J.P."/>
            <person name="Montmayeur A."/>
            <person name="Murphy C."/>
            <person name="Neiman D."/>
            <person name="Pearson M."/>
            <person name="Priest M."/>
            <person name="Roberts A."/>
            <person name="Saif S."/>
            <person name="Shea T."/>
            <person name="Shenoy N."/>
            <person name="Sisk P."/>
            <person name="Stolte C."/>
            <person name="Sykes S."/>
            <person name="Wortman J."/>
            <person name="Nusbaum C."/>
            <person name="Birren B."/>
        </authorList>
    </citation>
    <scope>NUCLEOTIDE SEQUENCE [LARGE SCALE GENOMIC DNA]</scope>
    <source>
        <strain evidence="9 10">1_3_50AFAA</strain>
    </source>
</reference>
<keyword evidence="10" id="KW-1185">Reference proteome</keyword>
<keyword evidence="2" id="KW-1003">Cell membrane</keyword>
<feature type="transmembrane region" description="Helical" evidence="7">
    <location>
        <begin position="461"/>
        <end position="483"/>
    </location>
</feature>
<evidence type="ECO:0000256" key="6">
    <source>
        <dbReference type="ARBA" id="ARBA00043993"/>
    </source>
</evidence>